<gene>
    <name evidence="1" type="ORF">GCM10017559_61870</name>
</gene>
<evidence type="ECO:0000313" key="2">
    <source>
        <dbReference type="Proteomes" id="UP001499930"/>
    </source>
</evidence>
<accession>A0ABP6L0R7</accession>
<organism evidence="1 2">
    <name type="scientific">Streptosporangium longisporum</name>
    <dbReference type="NCBI Taxonomy" id="46187"/>
    <lineage>
        <taxon>Bacteria</taxon>
        <taxon>Bacillati</taxon>
        <taxon>Actinomycetota</taxon>
        <taxon>Actinomycetes</taxon>
        <taxon>Streptosporangiales</taxon>
        <taxon>Streptosporangiaceae</taxon>
        <taxon>Streptosporangium</taxon>
    </lineage>
</organism>
<sequence length="132" mass="14603">MAMNKVPTWLRTAIEAELTGGRYHVAEDCPALRPDRLGVGLRGRQLHVSANLRVSADDVRAPQNMRPQWQGPVPARVGYTVVMDDGTGAVLPFPESDVLPTKEEAESYRAGCEPNERYRYVVVALVACERVL</sequence>
<proteinExistence type="predicted"/>
<name>A0ABP6L0R7_9ACTN</name>
<dbReference type="EMBL" id="BAAAWD010000016">
    <property type="protein sequence ID" value="GAA3027347.1"/>
    <property type="molecule type" value="Genomic_DNA"/>
</dbReference>
<evidence type="ECO:0000313" key="1">
    <source>
        <dbReference type="EMBL" id="GAA3027347.1"/>
    </source>
</evidence>
<dbReference type="Proteomes" id="UP001499930">
    <property type="component" value="Unassembled WGS sequence"/>
</dbReference>
<comment type="caution">
    <text evidence="1">The sequence shown here is derived from an EMBL/GenBank/DDBJ whole genome shotgun (WGS) entry which is preliminary data.</text>
</comment>
<keyword evidence="2" id="KW-1185">Reference proteome</keyword>
<protein>
    <submittedName>
        <fullName evidence="1">Uncharacterized protein</fullName>
    </submittedName>
</protein>
<reference evidence="2" key="1">
    <citation type="journal article" date="2019" name="Int. J. Syst. Evol. Microbiol.">
        <title>The Global Catalogue of Microorganisms (GCM) 10K type strain sequencing project: providing services to taxonomists for standard genome sequencing and annotation.</title>
        <authorList>
            <consortium name="The Broad Institute Genomics Platform"/>
            <consortium name="The Broad Institute Genome Sequencing Center for Infectious Disease"/>
            <person name="Wu L."/>
            <person name="Ma J."/>
        </authorList>
    </citation>
    <scope>NUCLEOTIDE SEQUENCE [LARGE SCALE GENOMIC DNA]</scope>
    <source>
        <strain evidence="2">JCM 3106</strain>
    </source>
</reference>